<dbReference type="PRINTS" id="PR00326">
    <property type="entry name" value="GTP1OBG"/>
</dbReference>
<dbReference type="PIRSF" id="PIRSF038919">
    <property type="entry name" value="NOG1"/>
    <property type="match status" value="1"/>
</dbReference>
<dbReference type="Gene3D" id="3.40.50.300">
    <property type="entry name" value="P-loop containing nucleotide triphosphate hydrolases"/>
    <property type="match status" value="1"/>
</dbReference>
<dbReference type="GO" id="GO:0005525">
    <property type="term" value="F:GTP binding"/>
    <property type="evidence" value="ECO:0007669"/>
    <property type="project" value="UniProtKB-KW"/>
</dbReference>
<keyword evidence="4" id="KW-0342">GTP-binding</keyword>
<keyword evidence="10" id="KW-1185">Reference proteome</keyword>
<feature type="region of interest" description="Disordered" evidence="7">
    <location>
        <begin position="514"/>
        <end position="674"/>
    </location>
</feature>
<dbReference type="InterPro" id="IPR027417">
    <property type="entry name" value="P-loop_NTPase"/>
</dbReference>
<dbReference type="InterPro" id="IPR010674">
    <property type="entry name" value="NOG1_Rossman_fold_dom"/>
</dbReference>
<dbReference type="Pfam" id="PF17835">
    <property type="entry name" value="NOG1_N"/>
    <property type="match status" value="1"/>
</dbReference>
<feature type="compositionally biased region" description="Basic and acidic residues" evidence="7">
    <location>
        <begin position="514"/>
        <end position="527"/>
    </location>
</feature>
<dbReference type="EMBL" id="JAVFKY010000002">
    <property type="protein sequence ID" value="KAK5580664.1"/>
    <property type="molecule type" value="Genomic_DNA"/>
</dbReference>
<dbReference type="Pfam" id="PF08155">
    <property type="entry name" value="NOGCT"/>
    <property type="match status" value="1"/>
</dbReference>
<evidence type="ECO:0000256" key="1">
    <source>
        <dbReference type="ARBA" id="ARBA00004604"/>
    </source>
</evidence>
<comment type="similarity">
    <text evidence="6">Belongs to the TRAFAC class OBG-HflX-like GTPase superfamily. OBG GTPase family. NOG subfamily.</text>
</comment>
<dbReference type="GO" id="GO:0005730">
    <property type="term" value="C:nucleolus"/>
    <property type="evidence" value="ECO:0007669"/>
    <property type="project" value="UniProtKB-SubCell"/>
</dbReference>
<evidence type="ECO:0000256" key="3">
    <source>
        <dbReference type="ARBA" id="ARBA00022741"/>
    </source>
</evidence>
<keyword evidence="5 6" id="KW-0539">Nucleus</keyword>
<dbReference type="PROSITE" id="PS51710">
    <property type="entry name" value="G_OBG"/>
    <property type="match status" value="1"/>
</dbReference>
<evidence type="ECO:0000256" key="7">
    <source>
        <dbReference type="SAM" id="MobiDB-lite"/>
    </source>
</evidence>
<name>A0AAN7TVM0_9MYCE</name>
<evidence type="ECO:0000313" key="9">
    <source>
        <dbReference type="EMBL" id="KAK5580664.1"/>
    </source>
</evidence>
<organism evidence="9 10">
    <name type="scientific">Dictyostelium firmibasis</name>
    <dbReference type="NCBI Taxonomy" id="79012"/>
    <lineage>
        <taxon>Eukaryota</taxon>
        <taxon>Amoebozoa</taxon>
        <taxon>Evosea</taxon>
        <taxon>Eumycetozoa</taxon>
        <taxon>Dictyostelia</taxon>
        <taxon>Dictyosteliales</taxon>
        <taxon>Dictyosteliaceae</taxon>
        <taxon>Dictyostelium</taxon>
    </lineage>
</organism>
<evidence type="ECO:0000256" key="6">
    <source>
        <dbReference type="PIRNR" id="PIRNR038919"/>
    </source>
</evidence>
<dbReference type="InterPro" id="IPR012973">
    <property type="entry name" value="NOG_C"/>
</dbReference>
<feature type="domain" description="OBG-type G" evidence="8">
    <location>
        <begin position="169"/>
        <end position="346"/>
    </location>
</feature>
<dbReference type="PANTHER" id="PTHR45759">
    <property type="entry name" value="NUCLEOLAR GTP-BINDING PROTEIN 1"/>
    <property type="match status" value="1"/>
</dbReference>
<dbReference type="SUPFAM" id="SSF52540">
    <property type="entry name" value="P-loop containing nucleoside triphosphate hydrolases"/>
    <property type="match status" value="1"/>
</dbReference>
<protein>
    <recommendedName>
        <fullName evidence="6">Nucleolar GTP-binding protein 1</fullName>
    </recommendedName>
</protein>
<dbReference type="FunFam" id="3.40.50.300:FF:000496">
    <property type="entry name" value="Nucleolar GTP-binding protein 1"/>
    <property type="match status" value="1"/>
</dbReference>
<dbReference type="Pfam" id="PF06858">
    <property type="entry name" value="NOG1"/>
    <property type="match status" value="1"/>
</dbReference>
<keyword evidence="2 6" id="KW-0690">Ribosome biogenesis</keyword>
<comment type="function">
    <text evidence="6">Involved in the biogenesis of the 60S ribosomal subunit.</text>
</comment>
<dbReference type="InterPro" id="IPR006073">
    <property type="entry name" value="GTP-bd"/>
</dbReference>
<dbReference type="FunFam" id="1.20.120.1190:FF:000001">
    <property type="entry name" value="Nucleolar GTP-binding protein 1"/>
    <property type="match status" value="1"/>
</dbReference>
<proteinExistence type="inferred from homology"/>
<dbReference type="Gene3D" id="1.20.120.1190">
    <property type="match status" value="1"/>
</dbReference>
<dbReference type="Proteomes" id="UP001344447">
    <property type="component" value="Unassembled WGS sequence"/>
</dbReference>
<reference evidence="9 10" key="1">
    <citation type="submission" date="2023-11" db="EMBL/GenBank/DDBJ databases">
        <title>Dfirmibasis_genome.</title>
        <authorList>
            <person name="Edelbroek B."/>
            <person name="Kjellin J."/>
            <person name="Jerlstrom-Hultqvist J."/>
            <person name="Soderbom F."/>
        </authorList>
    </citation>
    <scope>NUCLEOTIDE SEQUENCE [LARGE SCALE GENOMIC DNA]</scope>
    <source>
        <strain evidence="9 10">TNS-C-14</strain>
    </source>
</reference>
<evidence type="ECO:0000313" key="10">
    <source>
        <dbReference type="Proteomes" id="UP001344447"/>
    </source>
</evidence>
<gene>
    <name evidence="9" type="ORF">RB653_000687</name>
</gene>
<feature type="compositionally biased region" description="Basic and acidic residues" evidence="7">
    <location>
        <begin position="641"/>
        <end position="653"/>
    </location>
</feature>
<comment type="subcellular location">
    <subcellularLocation>
        <location evidence="1 6">Nucleus</location>
        <location evidence="1 6">Nucleolus</location>
    </subcellularLocation>
</comment>
<dbReference type="GO" id="GO:0042254">
    <property type="term" value="P:ribosome biogenesis"/>
    <property type="evidence" value="ECO:0007669"/>
    <property type="project" value="UniProtKB-KW"/>
</dbReference>
<dbReference type="AlphaFoldDB" id="A0AAN7TVM0"/>
<comment type="caution">
    <text evidence="9">The sequence shown here is derived from an EMBL/GenBank/DDBJ whole genome shotgun (WGS) entry which is preliminary data.</text>
</comment>
<dbReference type="CDD" id="cd01897">
    <property type="entry name" value="NOG"/>
    <property type="match status" value="1"/>
</dbReference>
<evidence type="ECO:0000256" key="5">
    <source>
        <dbReference type="ARBA" id="ARBA00023242"/>
    </source>
</evidence>
<accession>A0AAN7TVM0</accession>
<evidence type="ECO:0000256" key="4">
    <source>
        <dbReference type="ARBA" id="ARBA00023134"/>
    </source>
</evidence>
<feature type="compositionally biased region" description="Low complexity" evidence="7">
    <location>
        <begin position="600"/>
        <end position="610"/>
    </location>
</feature>
<sequence>MVLYNFKKIQVVPTSKDFIDIVLSKTQRKTPTEIHKQYAIGRIRSFYMRKVKYTAQSYHEKLTQIIADFPLLDDIHPFYADLINVLYDKDHYKLALGQLNTARNLIDNLSKDYLRLLKYGDSLYRCKQLKRASLGRMCTLMLKQGPSLLYLEQVRQHLARLPSIDPNTRTLLLTGYPNVGKSSFMNKLTRANVDVQPYAFTTKSLFVGHTDFKYNSWQVIDTPGILDHPLDERNTIEMQSITALAHLHSCVLFLIDISERCGYTIKQQVDLFFSIKALFLNKPLLVVLNKIDARKPEDVPEDDWKLIQSLADPAKGGIGGTQLVPMSNLTEEGIAKVKETACSILFEERVEKKLKSTRIEKEIHRLHLAQPQARDKKVRAPCIPESVVAAARQAEMDEESDYKKPTLTAAMMEMIEEQENDEKYAQGIIPIYDVNAWKKKYLLKNDEWKFDIVPEIINGQNIADFVDPDILKRLEELEMEEEAFLEELKNAEDDEESDLDEENEQLYDEIQEKKHELRINHQIKDSSKPQLSKGRKGIDTKQMASHLRSMHHDDEEVDDIISSVRERSKSRISGKKRSRSESRSESQAATSQERGISMNRSQSRQRSTTRVASPAPGEGFHDLAQKEKADKLDKHSRKKRNQDGRKGEADRHIYNLMPKHLFSGKRSGGTNDFR</sequence>
<evidence type="ECO:0000259" key="8">
    <source>
        <dbReference type="PROSITE" id="PS51710"/>
    </source>
</evidence>
<keyword evidence="3" id="KW-0547">Nucleotide-binding</keyword>
<evidence type="ECO:0000256" key="2">
    <source>
        <dbReference type="ARBA" id="ARBA00022517"/>
    </source>
</evidence>
<feature type="compositionally biased region" description="Basic and acidic residues" evidence="7">
    <location>
        <begin position="619"/>
        <end position="633"/>
    </location>
</feature>
<dbReference type="InterPro" id="IPR024926">
    <property type="entry name" value="NOG1"/>
</dbReference>
<dbReference type="InterPro" id="IPR031167">
    <property type="entry name" value="G_OBG"/>
</dbReference>
<dbReference type="InterPro" id="IPR041623">
    <property type="entry name" value="NOG1_N"/>
</dbReference>